<dbReference type="EMBL" id="CAJVPY010010475">
    <property type="protein sequence ID" value="CAG8719122.1"/>
    <property type="molecule type" value="Genomic_DNA"/>
</dbReference>
<dbReference type="AlphaFoldDB" id="A0A9N9NB74"/>
<feature type="compositionally biased region" description="Polar residues" evidence="1">
    <location>
        <begin position="1"/>
        <end position="10"/>
    </location>
</feature>
<evidence type="ECO:0000313" key="3">
    <source>
        <dbReference type="Proteomes" id="UP000789405"/>
    </source>
</evidence>
<dbReference type="OrthoDB" id="10419409at2759"/>
<proteinExistence type="predicted"/>
<protein>
    <submittedName>
        <fullName evidence="2">26315_t:CDS:1</fullName>
    </submittedName>
</protein>
<sequence>SPTATTNDQAKFSEHKKNSNITTSKLANKVLDDSIKNWNTVTRPFRMPLKNLNQPLHLPLHINAMKNNPTLGRRQRLYKHNSQTSEEELNGNVVIKNYYINADNVTIN</sequence>
<name>A0A9N9NB74_9GLOM</name>
<feature type="region of interest" description="Disordered" evidence="1">
    <location>
        <begin position="1"/>
        <end position="20"/>
    </location>
</feature>
<reference evidence="2" key="1">
    <citation type="submission" date="2021-06" db="EMBL/GenBank/DDBJ databases">
        <authorList>
            <person name="Kallberg Y."/>
            <person name="Tangrot J."/>
            <person name="Rosling A."/>
        </authorList>
    </citation>
    <scope>NUCLEOTIDE SEQUENCE</scope>
    <source>
        <strain evidence="2">MA453B</strain>
    </source>
</reference>
<comment type="caution">
    <text evidence="2">The sequence shown here is derived from an EMBL/GenBank/DDBJ whole genome shotgun (WGS) entry which is preliminary data.</text>
</comment>
<accession>A0A9N9NB74</accession>
<keyword evidence="3" id="KW-1185">Reference proteome</keyword>
<feature type="non-terminal residue" evidence="2">
    <location>
        <position position="1"/>
    </location>
</feature>
<evidence type="ECO:0000313" key="2">
    <source>
        <dbReference type="EMBL" id="CAG8719122.1"/>
    </source>
</evidence>
<organism evidence="2 3">
    <name type="scientific">Dentiscutata erythropus</name>
    <dbReference type="NCBI Taxonomy" id="1348616"/>
    <lineage>
        <taxon>Eukaryota</taxon>
        <taxon>Fungi</taxon>
        <taxon>Fungi incertae sedis</taxon>
        <taxon>Mucoromycota</taxon>
        <taxon>Glomeromycotina</taxon>
        <taxon>Glomeromycetes</taxon>
        <taxon>Diversisporales</taxon>
        <taxon>Gigasporaceae</taxon>
        <taxon>Dentiscutata</taxon>
    </lineage>
</organism>
<evidence type="ECO:0000256" key="1">
    <source>
        <dbReference type="SAM" id="MobiDB-lite"/>
    </source>
</evidence>
<dbReference type="Proteomes" id="UP000789405">
    <property type="component" value="Unassembled WGS sequence"/>
</dbReference>
<gene>
    <name evidence="2" type="ORF">DERYTH_LOCUS14180</name>
</gene>